<dbReference type="InterPro" id="IPR056362">
    <property type="entry name" value="AtuA-like_ferredoxin_dom"/>
</dbReference>
<dbReference type="Pfam" id="PF07287">
    <property type="entry name" value="AtuA"/>
    <property type="match status" value="1"/>
</dbReference>
<reference evidence="3 4" key="1">
    <citation type="journal article" date="2018" name="IMA Fungus">
        <title>IMA Genome-F 9: Draft genome sequence of Annulohypoxylon stygium, Aspergillus mulundensis, Berkeleyomyces basicola (syn. Thielaviopsis basicola), Ceratocystis smalleyi, two Cercospora beticola strains, Coleophoma cylindrospora, Fusarium fracticaudum, Phialophora cf. hyalina, and Morchella septimelata.</title>
        <authorList>
            <person name="Wingfield B.D."/>
            <person name="Bills G.F."/>
            <person name="Dong Y."/>
            <person name="Huang W."/>
            <person name="Nel W.J."/>
            <person name="Swalarsk-Parry B.S."/>
            <person name="Vaghefi N."/>
            <person name="Wilken P.M."/>
            <person name="An Z."/>
            <person name="de Beer Z.W."/>
            <person name="De Vos L."/>
            <person name="Chen L."/>
            <person name="Duong T.A."/>
            <person name="Gao Y."/>
            <person name="Hammerbacher A."/>
            <person name="Kikkert J.R."/>
            <person name="Li Y."/>
            <person name="Li H."/>
            <person name="Li K."/>
            <person name="Li Q."/>
            <person name="Liu X."/>
            <person name="Ma X."/>
            <person name="Naidoo K."/>
            <person name="Pethybridge S.J."/>
            <person name="Sun J."/>
            <person name="Steenkamp E.T."/>
            <person name="van der Nest M.A."/>
            <person name="van Wyk S."/>
            <person name="Wingfield M.J."/>
            <person name="Xiong C."/>
            <person name="Yue Q."/>
            <person name="Zhang X."/>
        </authorList>
    </citation>
    <scope>NUCLEOTIDE SEQUENCE [LARGE SCALE GENOMIC DNA]</scope>
    <source>
        <strain evidence="3 4">BP6252</strain>
    </source>
</reference>
<dbReference type="PANTHER" id="PTHR47585">
    <property type="match status" value="1"/>
</dbReference>
<dbReference type="OrthoDB" id="10265871at2759"/>
<accession>A0A3D8QP76</accession>
<dbReference type="AlphaFoldDB" id="A0A3D8QP76"/>
<comment type="caution">
    <text evidence="3">The sequence shown here is derived from an EMBL/GenBank/DDBJ whole genome shotgun (WGS) entry which is preliminary data.</text>
</comment>
<dbReference type="Pfam" id="PF23544">
    <property type="entry name" value="AtuA_ferredoxin"/>
    <property type="match status" value="1"/>
</dbReference>
<evidence type="ECO:0008006" key="5">
    <source>
        <dbReference type="Google" id="ProtNLM"/>
    </source>
</evidence>
<dbReference type="Proteomes" id="UP000256645">
    <property type="component" value="Unassembled WGS sequence"/>
</dbReference>
<evidence type="ECO:0000259" key="2">
    <source>
        <dbReference type="Pfam" id="PF23544"/>
    </source>
</evidence>
<evidence type="ECO:0000313" key="4">
    <source>
        <dbReference type="Proteomes" id="UP000256645"/>
    </source>
</evidence>
<sequence length="619" mass="68483">MVSHSRWSEMGNRPVRVANVSGFHGDPSEEMYRQATMGDVDFITGDYLAEVNIAGNAEAYANNHHPGWEATAWEGIQQTIEVIAEKKIKLAINGGALNPQGLAEMTANLVKEKGLDLNVCFVSGDNLLDVLGPTMPMTLDELPPHLDGANKEVKHNPATLAFLEKRMKIASSNAYLGARGIVTAFEQGADIVICGRCSDASPVIAAAWYWHSWSATDYDALAGSLVAGHLIECSAYVTGGNFAGFDKYDLTDLIRPGFPIAEIEHDGSCVITKHENTGGMVNVDTVRCQLLYELQGNVYLHGDSKAYLDDVAVEQVGKDRVHVHGIRGAPPPPTTKWAIFYHGGFECQILLNAAGYATEKKWDLIEMQFRSLLGKAGLEALEAIEFQRIGVPAPNPQSQNSSTTYLRVFAEAREKASLERVMVALKDISLRHFSGFHSSLDWRTAVPRPFIAYYPSIYKQDDINERVTFIGKDGELTDSFSVGHPPKYDELEERASYDTASIVEFSSSTRQIRLGDIALARSGDKGSNLNFGIFVQTKKQWDWLRSFMSRDQMRKLLGTDARDEYFIERVEFPKIHAVHFVIYGILGRGVSSSTRLDGFGKGFADFIRDVVVEVPEEIL</sequence>
<feature type="domain" description="AtuA-like ferredoxin-fold" evidence="2">
    <location>
        <begin position="512"/>
        <end position="612"/>
    </location>
</feature>
<dbReference type="InterPro" id="IPR010839">
    <property type="entry name" value="AtuA_N"/>
</dbReference>
<organism evidence="3 4">
    <name type="scientific">Coleophoma cylindrospora</name>
    <dbReference type="NCBI Taxonomy" id="1849047"/>
    <lineage>
        <taxon>Eukaryota</taxon>
        <taxon>Fungi</taxon>
        <taxon>Dikarya</taxon>
        <taxon>Ascomycota</taxon>
        <taxon>Pezizomycotina</taxon>
        <taxon>Leotiomycetes</taxon>
        <taxon>Helotiales</taxon>
        <taxon>Dermateaceae</taxon>
        <taxon>Coleophoma</taxon>
    </lineage>
</organism>
<feature type="domain" description="Acyclic terpene utilisation N-terminal" evidence="1">
    <location>
        <begin position="15"/>
        <end position="468"/>
    </location>
</feature>
<evidence type="ECO:0000313" key="3">
    <source>
        <dbReference type="EMBL" id="RDW63605.1"/>
    </source>
</evidence>
<name>A0A3D8QP76_9HELO</name>
<dbReference type="EMBL" id="PDLM01000013">
    <property type="protein sequence ID" value="RDW63605.1"/>
    <property type="molecule type" value="Genomic_DNA"/>
</dbReference>
<dbReference type="PANTHER" id="PTHR47585:SF1">
    <property type="entry name" value="DUF1446 DOMAIN-CONTAINING PROTEIN"/>
    <property type="match status" value="1"/>
</dbReference>
<gene>
    <name evidence="3" type="ORF">BP6252_11150</name>
</gene>
<keyword evidence="4" id="KW-1185">Reference proteome</keyword>
<protein>
    <recommendedName>
        <fullName evidence="5">DUF1446-domain-containing protein</fullName>
    </recommendedName>
</protein>
<proteinExistence type="predicted"/>
<evidence type="ECO:0000259" key="1">
    <source>
        <dbReference type="Pfam" id="PF07287"/>
    </source>
</evidence>